<reference evidence="4" key="1">
    <citation type="submission" date="2017-05" db="EMBL/GenBank/DDBJ databases">
        <title>Complete and WGS of Bordetella genogroups.</title>
        <authorList>
            <person name="Spilker T."/>
            <person name="Lipuma J."/>
        </authorList>
    </citation>
    <scope>NUCLEOTIDE SEQUENCE [LARGE SCALE GENOMIC DNA]</scope>
    <source>
        <strain evidence="4">AU16122</strain>
    </source>
</reference>
<comment type="caution">
    <text evidence="3">The sequence shown here is derived from an EMBL/GenBank/DDBJ whole genome shotgun (WGS) entry which is preliminary data.</text>
</comment>
<dbReference type="PIRSF" id="PIRSF017082">
    <property type="entry name" value="YflP"/>
    <property type="match status" value="1"/>
</dbReference>
<proteinExistence type="inferred from homology"/>
<dbReference type="OrthoDB" id="8678477at2"/>
<organism evidence="3 4">
    <name type="scientific">Bordetella genomosp. 10</name>
    <dbReference type="NCBI Taxonomy" id="1416804"/>
    <lineage>
        <taxon>Bacteria</taxon>
        <taxon>Pseudomonadati</taxon>
        <taxon>Pseudomonadota</taxon>
        <taxon>Betaproteobacteria</taxon>
        <taxon>Burkholderiales</taxon>
        <taxon>Alcaligenaceae</taxon>
        <taxon>Bordetella</taxon>
    </lineage>
</organism>
<dbReference type="EMBL" id="NEVM01000001">
    <property type="protein sequence ID" value="OZI37224.1"/>
    <property type="molecule type" value="Genomic_DNA"/>
</dbReference>
<sequence length="328" mass="34564">MNHERRRILKTLPALGAMALPLAAHASPSPGWPAKPIRLILPYAAGGPTDVVARALAAKMSQQLGQSIIVENHTGASGNIACEFVARAAPDGYTALYHSSGFAISPALYRKLPYDPVKDFAPVGLAATIPTVLMVNRDLPVKTIQEFVAYLKSHPNQLSYGTGGVGNITHLVVALFLQANQAQAVHVPYKGTAPAMTDLIGGRTQFMLDAVNSSLPFIKDGRVRALALASKEPLAALPGVPTLDGSVMPGFVAPTWHGVLLPAATPREVVTAFNAALAKAARDPGLDRQFSAQGVTLESSTPEQFSAYLQAEIARWRQAATAAGVQPE</sequence>
<accession>A0A261SIJ8</accession>
<comment type="similarity">
    <text evidence="1">Belongs to the UPF0065 (bug) family.</text>
</comment>
<evidence type="ECO:0000256" key="2">
    <source>
        <dbReference type="SAM" id="SignalP"/>
    </source>
</evidence>
<dbReference type="PANTHER" id="PTHR42928">
    <property type="entry name" value="TRICARBOXYLATE-BINDING PROTEIN"/>
    <property type="match status" value="1"/>
</dbReference>
<name>A0A261SIJ8_9BORD</name>
<dbReference type="Gene3D" id="3.40.190.10">
    <property type="entry name" value="Periplasmic binding protein-like II"/>
    <property type="match status" value="1"/>
</dbReference>
<evidence type="ECO:0000313" key="3">
    <source>
        <dbReference type="EMBL" id="OZI37224.1"/>
    </source>
</evidence>
<keyword evidence="4" id="KW-1185">Reference proteome</keyword>
<evidence type="ECO:0000256" key="1">
    <source>
        <dbReference type="ARBA" id="ARBA00006987"/>
    </source>
</evidence>
<dbReference type="AlphaFoldDB" id="A0A261SIJ8"/>
<evidence type="ECO:0000313" key="4">
    <source>
        <dbReference type="Proteomes" id="UP000216020"/>
    </source>
</evidence>
<keyword evidence="2" id="KW-0732">Signal</keyword>
<dbReference type="CDD" id="cd13578">
    <property type="entry name" value="PBP2_Bug27"/>
    <property type="match status" value="1"/>
</dbReference>
<gene>
    <name evidence="3" type="ORF">CAL29_02000</name>
</gene>
<feature type="signal peptide" evidence="2">
    <location>
        <begin position="1"/>
        <end position="26"/>
    </location>
</feature>
<dbReference type="InterPro" id="IPR042100">
    <property type="entry name" value="Bug_dom1"/>
</dbReference>
<dbReference type="PANTHER" id="PTHR42928:SF5">
    <property type="entry name" value="BLR1237 PROTEIN"/>
    <property type="match status" value="1"/>
</dbReference>
<dbReference type="RefSeq" id="WP_094851331.1">
    <property type="nucleotide sequence ID" value="NZ_NEVM01000001.1"/>
</dbReference>
<dbReference type="Proteomes" id="UP000216020">
    <property type="component" value="Unassembled WGS sequence"/>
</dbReference>
<dbReference type="Gene3D" id="3.40.190.150">
    <property type="entry name" value="Bordetella uptake gene, domain 1"/>
    <property type="match status" value="1"/>
</dbReference>
<feature type="chain" id="PRO_5012424303" evidence="2">
    <location>
        <begin position="27"/>
        <end position="328"/>
    </location>
</feature>
<protein>
    <submittedName>
        <fullName evidence="3">LacI family transcriptional regulator</fullName>
    </submittedName>
</protein>
<dbReference type="SUPFAM" id="SSF53850">
    <property type="entry name" value="Periplasmic binding protein-like II"/>
    <property type="match status" value="1"/>
</dbReference>
<dbReference type="InterPro" id="IPR005064">
    <property type="entry name" value="BUG"/>
</dbReference>
<dbReference type="Pfam" id="PF03401">
    <property type="entry name" value="TctC"/>
    <property type="match status" value="1"/>
</dbReference>